<dbReference type="EMBL" id="CP129971">
    <property type="protein sequence ID" value="WKK76946.2"/>
    <property type="molecule type" value="Genomic_DNA"/>
</dbReference>
<dbReference type="KEGG" id="msaa:QYS49_06795"/>
<proteinExistence type="predicted"/>
<organism evidence="1 2">
    <name type="scientific">Marivirga salinarum</name>
    <dbReference type="NCBI Taxonomy" id="3059078"/>
    <lineage>
        <taxon>Bacteria</taxon>
        <taxon>Pseudomonadati</taxon>
        <taxon>Bacteroidota</taxon>
        <taxon>Cytophagia</taxon>
        <taxon>Cytophagales</taxon>
        <taxon>Marivirgaceae</taxon>
        <taxon>Marivirga</taxon>
    </lineage>
</organism>
<gene>
    <name evidence="1" type="ORF">QYS49_06795</name>
</gene>
<sequence>MKSKLLILILTFLTCLVSLKPIKAQKKWNFGPKVGMYNYQMANNISGRYNDIDVKVHLPIWKIYEPRFNYMGVFIEQPLKDIPYFSITYDLSTFERYLFISPYDYNPPQGFVIPQAGVFITEYQNYTLGILPSLHINRGLDMRLFAGYEVHYLHHKDESLNTSAYSDRWIENNKRRIEVANKFIEENPMVSFIHHLAVGAEVKYWRLGFEVKYLMGINSPLRSVKFNEEFTYPLNTYVNSLYYSLKFYIRKDKG</sequence>
<dbReference type="RefSeq" id="WP_308350026.1">
    <property type="nucleotide sequence ID" value="NZ_CP129971.1"/>
</dbReference>
<protein>
    <submittedName>
        <fullName evidence="1">Uncharacterized protein</fullName>
    </submittedName>
</protein>
<evidence type="ECO:0000313" key="1">
    <source>
        <dbReference type="EMBL" id="WKK76946.2"/>
    </source>
</evidence>
<name>A0AA49GAU2_9BACT</name>
<dbReference type="Proteomes" id="UP001230496">
    <property type="component" value="Chromosome"/>
</dbReference>
<reference evidence="1 2" key="1">
    <citation type="submission" date="2023-08" db="EMBL/GenBank/DDBJ databases">
        <title>Comparative genomics and taxonomic characterization of three novel marine species of genus Marivirga.</title>
        <authorList>
            <person name="Muhammad N."/>
            <person name="Kim S.-G."/>
        </authorList>
    </citation>
    <scope>NUCLEOTIDE SEQUENCE [LARGE SCALE GENOMIC DNA]</scope>
    <source>
        <strain evidence="1 2">BDSF4-3</strain>
    </source>
</reference>
<dbReference type="AlphaFoldDB" id="A0AA49GAU2"/>
<evidence type="ECO:0000313" key="2">
    <source>
        <dbReference type="Proteomes" id="UP001230496"/>
    </source>
</evidence>
<keyword evidence="2" id="KW-1185">Reference proteome</keyword>
<accession>A0AA49GAU2</accession>